<gene>
    <name evidence="1" type="ORF">MRATA1EN1_LOCUS25809</name>
</gene>
<reference evidence="1" key="1">
    <citation type="submission" date="2023-04" db="EMBL/GenBank/DDBJ databases">
        <authorList>
            <consortium name="ELIXIR-Norway"/>
        </authorList>
    </citation>
    <scope>NUCLEOTIDE SEQUENCE [LARGE SCALE GENOMIC DNA]</scope>
</reference>
<keyword evidence="2" id="KW-1185">Reference proteome</keyword>
<sequence>MRVASWATRPSGALSLGTWGPRSHRNGALPAYRVSARAGSHVLETQLEHRKDKLGGRPGVLYMSAGAGQNICESILMRLPVLQGRGSCIP</sequence>
<dbReference type="EMBL" id="OX459942">
    <property type="protein sequence ID" value="CAI9176847.1"/>
    <property type="molecule type" value="Genomic_DNA"/>
</dbReference>
<protein>
    <submittedName>
        <fullName evidence="1">Uncharacterized protein</fullName>
    </submittedName>
</protein>
<accession>A0ABN8ZVP1</accession>
<proteinExistence type="predicted"/>
<evidence type="ECO:0000313" key="1">
    <source>
        <dbReference type="EMBL" id="CAI9176847.1"/>
    </source>
</evidence>
<organism evidence="1 2">
    <name type="scientific">Rangifer tarandus platyrhynchus</name>
    <name type="common">Svalbard reindeer</name>
    <dbReference type="NCBI Taxonomy" id="3082113"/>
    <lineage>
        <taxon>Eukaryota</taxon>
        <taxon>Metazoa</taxon>
        <taxon>Chordata</taxon>
        <taxon>Craniata</taxon>
        <taxon>Vertebrata</taxon>
        <taxon>Euteleostomi</taxon>
        <taxon>Mammalia</taxon>
        <taxon>Eutheria</taxon>
        <taxon>Laurasiatheria</taxon>
        <taxon>Artiodactyla</taxon>
        <taxon>Ruminantia</taxon>
        <taxon>Pecora</taxon>
        <taxon>Cervidae</taxon>
        <taxon>Odocoileinae</taxon>
        <taxon>Rangifer</taxon>
    </lineage>
</organism>
<evidence type="ECO:0000313" key="2">
    <source>
        <dbReference type="Proteomes" id="UP001176941"/>
    </source>
</evidence>
<dbReference type="Proteomes" id="UP001176941">
    <property type="component" value="Chromosome 6"/>
</dbReference>
<name>A0ABN8ZVP1_RANTA</name>